<evidence type="ECO:0000313" key="2">
    <source>
        <dbReference type="Proteomes" id="UP001159427"/>
    </source>
</evidence>
<feature type="non-terminal residue" evidence="1">
    <location>
        <position position="1"/>
    </location>
</feature>
<dbReference type="Proteomes" id="UP001159427">
    <property type="component" value="Unassembled WGS sequence"/>
</dbReference>
<name>A0ABN8RB71_9CNID</name>
<keyword evidence="2" id="KW-1185">Reference proteome</keyword>
<protein>
    <submittedName>
        <fullName evidence="1">Uncharacterized protein</fullName>
    </submittedName>
</protein>
<reference evidence="1 2" key="1">
    <citation type="submission" date="2022-05" db="EMBL/GenBank/DDBJ databases">
        <authorList>
            <consortium name="Genoscope - CEA"/>
            <person name="William W."/>
        </authorList>
    </citation>
    <scope>NUCLEOTIDE SEQUENCE [LARGE SCALE GENOMIC DNA]</scope>
</reference>
<sequence>TDAANKDYVDNLMHHAQVQPSHQKDEFTYVMANILEWSDLISSGNSFNMTKIADLSKSKGNFHSYNKSVIYTTIIKNSQGGYRYKMGIQCYRLKLNVDYTLCIEVLNTKYALCHKANVLIDKSTSQGLTIGNVSVRKSS</sequence>
<gene>
    <name evidence="1" type="ORF">PEVE_00010738</name>
</gene>
<evidence type="ECO:0000313" key="1">
    <source>
        <dbReference type="EMBL" id="CAH3176645.1"/>
    </source>
</evidence>
<feature type="non-terminal residue" evidence="1">
    <location>
        <position position="139"/>
    </location>
</feature>
<proteinExistence type="predicted"/>
<accession>A0ABN8RB71</accession>
<organism evidence="1 2">
    <name type="scientific">Porites evermanni</name>
    <dbReference type="NCBI Taxonomy" id="104178"/>
    <lineage>
        <taxon>Eukaryota</taxon>
        <taxon>Metazoa</taxon>
        <taxon>Cnidaria</taxon>
        <taxon>Anthozoa</taxon>
        <taxon>Hexacorallia</taxon>
        <taxon>Scleractinia</taxon>
        <taxon>Fungiina</taxon>
        <taxon>Poritidae</taxon>
        <taxon>Porites</taxon>
    </lineage>
</organism>
<comment type="caution">
    <text evidence="1">The sequence shown here is derived from an EMBL/GenBank/DDBJ whole genome shotgun (WGS) entry which is preliminary data.</text>
</comment>
<dbReference type="EMBL" id="CALNXI010001768">
    <property type="protein sequence ID" value="CAH3176645.1"/>
    <property type="molecule type" value="Genomic_DNA"/>
</dbReference>